<evidence type="ECO:0000313" key="2">
    <source>
        <dbReference type="EMBL" id="OSD05809.1"/>
    </source>
</evidence>
<dbReference type="Proteomes" id="UP000193067">
    <property type="component" value="Unassembled WGS sequence"/>
</dbReference>
<accession>A0A1Y2IXB3</accession>
<gene>
    <name evidence="2" type="ORF">PYCCODRAFT_1361583</name>
</gene>
<evidence type="ECO:0008006" key="4">
    <source>
        <dbReference type="Google" id="ProtNLM"/>
    </source>
</evidence>
<dbReference type="OrthoDB" id="3245657at2759"/>
<evidence type="ECO:0000256" key="1">
    <source>
        <dbReference type="SAM" id="SignalP"/>
    </source>
</evidence>
<evidence type="ECO:0000313" key="3">
    <source>
        <dbReference type="Proteomes" id="UP000193067"/>
    </source>
</evidence>
<feature type="signal peptide" evidence="1">
    <location>
        <begin position="1"/>
        <end position="29"/>
    </location>
</feature>
<name>A0A1Y2IXB3_TRAC3</name>
<dbReference type="STRING" id="1353009.A0A1Y2IXB3"/>
<keyword evidence="3" id="KW-1185">Reference proteome</keyword>
<protein>
    <recommendedName>
        <fullName evidence="4">Carbohydrate-binding module family 35 protein</fullName>
    </recommendedName>
</protein>
<dbReference type="AlphaFoldDB" id="A0A1Y2IXB3"/>
<dbReference type="Gene3D" id="2.60.120.260">
    <property type="entry name" value="Galactose-binding domain-like"/>
    <property type="match status" value="1"/>
</dbReference>
<reference evidence="2 3" key="1">
    <citation type="journal article" date="2015" name="Biotechnol. Biofuels">
        <title>Enhanced degradation of softwood versus hardwood by the white-rot fungus Pycnoporus coccineus.</title>
        <authorList>
            <person name="Couturier M."/>
            <person name="Navarro D."/>
            <person name="Chevret D."/>
            <person name="Henrissat B."/>
            <person name="Piumi F."/>
            <person name="Ruiz-Duenas F.J."/>
            <person name="Martinez A.T."/>
            <person name="Grigoriev I.V."/>
            <person name="Riley R."/>
            <person name="Lipzen A."/>
            <person name="Berrin J.G."/>
            <person name="Master E.R."/>
            <person name="Rosso M.N."/>
        </authorList>
    </citation>
    <scope>NUCLEOTIDE SEQUENCE [LARGE SCALE GENOMIC DNA]</scope>
    <source>
        <strain evidence="2 3">BRFM310</strain>
    </source>
</reference>
<feature type="chain" id="PRO_5013050700" description="Carbohydrate-binding module family 35 protein" evidence="1">
    <location>
        <begin position="30"/>
        <end position="192"/>
    </location>
</feature>
<sequence>MRPLVHRLDALLLALLFALLSSLTASALGSIVTSGTLVNVTIDDTYGDELFGTQFLYAPADVWNVGQSCAACTAHPNPALVHNGTWHDGTTQAGSDQLTTATVRFEGVAVYVFCIVTRSSTSPDGNSDMTFSIDGQEVGRFVQPPDGDTTYDYNVPVYVNTSLPPGPHQLVILNGQPNGNKSLILLDYVVYT</sequence>
<dbReference type="EMBL" id="KZ084092">
    <property type="protein sequence ID" value="OSD05809.1"/>
    <property type="molecule type" value="Genomic_DNA"/>
</dbReference>
<feature type="non-terminal residue" evidence="2">
    <location>
        <position position="192"/>
    </location>
</feature>
<organism evidence="2 3">
    <name type="scientific">Trametes coccinea (strain BRFM310)</name>
    <name type="common">Pycnoporus coccineus</name>
    <dbReference type="NCBI Taxonomy" id="1353009"/>
    <lineage>
        <taxon>Eukaryota</taxon>
        <taxon>Fungi</taxon>
        <taxon>Dikarya</taxon>
        <taxon>Basidiomycota</taxon>
        <taxon>Agaricomycotina</taxon>
        <taxon>Agaricomycetes</taxon>
        <taxon>Polyporales</taxon>
        <taxon>Polyporaceae</taxon>
        <taxon>Trametes</taxon>
    </lineage>
</organism>
<keyword evidence="1" id="KW-0732">Signal</keyword>
<proteinExistence type="predicted"/>